<reference evidence="6 7" key="1">
    <citation type="journal article" date="2013" name="Genome Announc.">
        <title>Draft Genome Sequence of Bhargavaea cecembensis Strain DSE10T, Isolated from a Deep-Sea Sediment Sample Collected at a Depth of 5,904 m from the Chagos-Laccadive Ridge System in the Indian Ocean.</title>
        <authorList>
            <person name="Shivaji S."/>
            <person name="Ara S."/>
            <person name="Begum Z."/>
            <person name="Ruth M."/>
            <person name="Singh A."/>
            <person name="Kumar Pinnaka A."/>
        </authorList>
    </citation>
    <scope>NUCLEOTIDE SEQUENCE [LARGE SCALE GENOMIC DNA]</scope>
    <source>
        <strain evidence="6 7">DSE10</strain>
    </source>
</reference>
<dbReference type="EC" id="2.1.1.189" evidence="6"/>
<evidence type="ECO:0000313" key="7">
    <source>
        <dbReference type="Proteomes" id="UP000011919"/>
    </source>
</evidence>
<evidence type="ECO:0000313" key="6">
    <source>
        <dbReference type="EMBL" id="EMR05787.1"/>
    </source>
</evidence>
<dbReference type="PANTHER" id="PTHR11061">
    <property type="entry name" value="RNA M5U METHYLTRANSFERASE"/>
    <property type="match status" value="1"/>
</dbReference>
<proteinExistence type="inferred from homology"/>
<keyword evidence="7" id="KW-1185">Reference proteome</keyword>
<sequence>MNGFTNTRFEAGAAEDVIPRWYKEKRFDVLVVDPPRKGCDEHLLRTILEYRPKRLVYVSCNPATLARDLRILEDGGYKTKEVQPVDMFPQSSHVEAVTWMELNQ</sequence>
<comment type="similarity">
    <text evidence="4">Belongs to the class I-like SAM-binding methyltransferase superfamily. RNA M5U methyltransferase family.</text>
</comment>
<feature type="active site" description="Nucleophile" evidence="4">
    <location>
        <position position="60"/>
    </location>
</feature>
<evidence type="ECO:0000256" key="2">
    <source>
        <dbReference type="ARBA" id="ARBA00022679"/>
    </source>
</evidence>
<dbReference type="GO" id="GO:0070475">
    <property type="term" value="P:rRNA base methylation"/>
    <property type="evidence" value="ECO:0007669"/>
    <property type="project" value="TreeGrafter"/>
</dbReference>
<dbReference type="AlphaFoldDB" id="M7NEX6"/>
<dbReference type="InterPro" id="IPR029063">
    <property type="entry name" value="SAM-dependent_MTases_sf"/>
</dbReference>
<protein>
    <submittedName>
        <fullName evidence="6">23S rRNA (Uracil-C(5))-methyltransferase RlmCD</fullName>
        <ecNumber evidence="6">2.1.1.189</ecNumber>
    </submittedName>
</protein>
<organism evidence="6 7">
    <name type="scientific">Bhargavaea cecembensis DSE10</name>
    <dbReference type="NCBI Taxonomy" id="1235279"/>
    <lineage>
        <taxon>Bacteria</taxon>
        <taxon>Bacillati</taxon>
        <taxon>Bacillota</taxon>
        <taxon>Bacilli</taxon>
        <taxon>Bacillales</taxon>
        <taxon>Caryophanaceae</taxon>
        <taxon>Bhargavaea</taxon>
    </lineage>
</organism>
<dbReference type="PATRIC" id="fig|1235279.3.peg.2286"/>
<dbReference type="STRING" id="1235279.C772_02275"/>
<dbReference type="PROSITE" id="PS01230">
    <property type="entry name" value="TRMA_1"/>
    <property type="match status" value="1"/>
</dbReference>
<feature type="binding site" evidence="4">
    <location>
        <position position="33"/>
    </location>
    <ligand>
        <name>S-adenosyl-L-methionine</name>
        <dbReference type="ChEBI" id="CHEBI:59789"/>
    </ligand>
</feature>
<dbReference type="eggNOG" id="COG2265">
    <property type="taxonomic scope" value="Bacteria"/>
</dbReference>
<dbReference type="SUPFAM" id="SSF53335">
    <property type="entry name" value="S-adenosyl-L-methionine-dependent methyltransferases"/>
    <property type="match status" value="1"/>
</dbReference>
<comment type="caution">
    <text evidence="4">Lacks conserved residue(s) required for the propagation of feature annotation.</text>
</comment>
<dbReference type="Gene3D" id="3.40.50.150">
    <property type="entry name" value="Vaccinia Virus protein VP39"/>
    <property type="match status" value="1"/>
</dbReference>
<accession>M7NEX6</accession>
<dbReference type="PROSITE" id="PS01231">
    <property type="entry name" value="TRMA_2"/>
    <property type="match status" value="1"/>
</dbReference>
<dbReference type="PROSITE" id="PS51687">
    <property type="entry name" value="SAM_MT_RNA_M5U"/>
    <property type="match status" value="1"/>
</dbReference>
<dbReference type="Pfam" id="PF05958">
    <property type="entry name" value="tRNA_U5-meth_tr"/>
    <property type="match status" value="1"/>
</dbReference>
<name>M7NEX6_9BACL</name>
<evidence type="ECO:0000256" key="1">
    <source>
        <dbReference type="ARBA" id="ARBA00022603"/>
    </source>
</evidence>
<keyword evidence="1 4" id="KW-0489">Methyltransferase</keyword>
<comment type="caution">
    <text evidence="6">The sequence shown here is derived from an EMBL/GenBank/DDBJ whole genome shotgun (WGS) entry which is preliminary data.</text>
</comment>
<dbReference type="GO" id="GO:0070041">
    <property type="term" value="F:rRNA (uridine-C5-)-methyltransferase activity"/>
    <property type="evidence" value="ECO:0007669"/>
    <property type="project" value="TreeGrafter"/>
</dbReference>
<dbReference type="Proteomes" id="UP000011919">
    <property type="component" value="Unassembled WGS sequence"/>
</dbReference>
<dbReference type="InterPro" id="IPR030391">
    <property type="entry name" value="MeTrfase_TrmA_CS"/>
</dbReference>
<dbReference type="PANTHER" id="PTHR11061:SF30">
    <property type="entry name" value="TRNA (URACIL(54)-C(5))-METHYLTRANSFERASE"/>
    <property type="match status" value="1"/>
</dbReference>
<dbReference type="InterPro" id="IPR030390">
    <property type="entry name" value="MeTrfase_TrmA_AS"/>
</dbReference>
<keyword evidence="2 4" id="KW-0808">Transferase</keyword>
<dbReference type="EMBL" id="AOFT01000011">
    <property type="protein sequence ID" value="EMR05787.1"/>
    <property type="molecule type" value="Genomic_DNA"/>
</dbReference>
<evidence type="ECO:0000256" key="3">
    <source>
        <dbReference type="ARBA" id="ARBA00022691"/>
    </source>
</evidence>
<keyword evidence="3 4" id="KW-0949">S-adenosyl-L-methionine</keyword>
<feature type="active site" evidence="5">
    <location>
        <position position="60"/>
    </location>
</feature>
<gene>
    <name evidence="6" type="primary">rlmCD_2</name>
    <name evidence="6" type="ORF">C772_02275</name>
</gene>
<dbReference type="InterPro" id="IPR010280">
    <property type="entry name" value="U5_MeTrfase_fam"/>
</dbReference>
<evidence type="ECO:0000256" key="5">
    <source>
        <dbReference type="PROSITE-ProRule" id="PRU10015"/>
    </source>
</evidence>
<evidence type="ECO:0000256" key="4">
    <source>
        <dbReference type="PROSITE-ProRule" id="PRU01024"/>
    </source>
</evidence>